<gene>
    <name evidence="2" type="ORF">GALMADRAFT_454604</name>
</gene>
<keyword evidence="1" id="KW-0472">Membrane</keyword>
<dbReference type="HOGENOM" id="CLU_2654649_0_0_1"/>
<keyword evidence="1" id="KW-0812">Transmembrane</keyword>
<keyword evidence="3" id="KW-1185">Reference proteome</keyword>
<evidence type="ECO:0000313" key="3">
    <source>
        <dbReference type="Proteomes" id="UP000027222"/>
    </source>
</evidence>
<sequence length="76" mass="8905">MLVSRYCLDAQRYFSEIPYTTLAFALTTESTILCVFLRSLTLFFFCLILLSSLMFTLKVTYVHIACRDSSYSKWYS</sequence>
<evidence type="ECO:0000313" key="2">
    <source>
        <dbReference type="EMBL" id="KDR76802.1"/>
    </source>
</evidence>
<reference evidence="3" key="1">
    <citation type="journal article" date="2014" name="Proc. Natl. Acad. Sci. U.S.A.">
        <title>Extensive sampling of basidiomycete genomes demonstrates inadequacy of the white-rot/brown-rot paradigm for wood decay fungi.</title>
        <authorList>
            <person name="Riley R."/>
            <person name="Salamov A.A."/>
            <person name="Brown D.W."/>
            <person name="Nagy L.G."/>
            <person name="Floudas D."/>
            <person name="Held B.W."/>
            <person name="Levasseur A."/>
            <person name="Lombard V."/>
            <person name="Morin E."/>
            <person name="Otillar R."/>
            <person name="Lindquist E.A."/>
            <person name="Sun H."/>
            <person name="LaButti K.M."/>
            <person name="Schmutz J."/>
            <person name="Jabbour D."/>
            <person name="Luo H."/>
            <person name="Baker S.E."/>
            <person name="Pisabarro A.G."/>
            <person name="Walton J.D."/>
            <person name="Blanchette R.A."/>
            <person name="Henrissat B."/>
            <person name="Martin F."/>
            <person name="Cullen D."/>
            <person name="Hibbett D.S."/>
            <person name="Grigoriev I.V."/>
        </authorList>
    </citation>
    <scope>NUCLEOTIDE SEQUENCE [LARGE SCALE GENOMIC DNA]</scope>
    <source>
        <strain evidence="3">CBS 339.88</strain>
    </source>
</reference>
<name>A0A067T386_GALM3</name>
<feature type="transmembrane region" description="Helical" evidence="1">
    <location>
        <begin position="35"/>
        <end position="57"/>
    </location>
</feature>
<evidence type="ECO:0000256" key="1">
    <source>
        <dbReference type="SAM" id="Phobius"/>
    </source>
</evidence>
<organism evidence="2 3">
    <name type="scientific">Galerina marginata (strain CBS 339.88)</name>
    <dbReference type="NCBI Taxonomy" id="685588"/>
    <lineage>
        <taxon>Eukaryota</taxon>
        <taxon>Fungi</taxon>
        <taxon>Dikarya</taxon>
        <taxon>Basidiomycota</taxon>
        <taxon>Agaricomycotina</taxon>
        <taxon>Agaricomycetes</taxon>
        <taxon>Agaricomycetidae</taxon>
        <taxon>Agaricales</taxon>
        <taxon>Agaricineae</taxon>
        <taxon>Strophariaceae</taxon>
        <taxon>Galerina</taxon>
    </lineage>
</organism>
<dbReference type="AlphaFoldDB" id="A0A067T386"/>
<protein>
    <submittedName>
        <fullName evidence="2">Uncharacterized protein</fullName>
    </submittedName>
</protein>
<proteinExistence type="predicted"/>
<dbReference type="EMBL" id="KL142378">
    <property type="protein sequence ID" value="KDR76802.1"/>
    <property type="molecule type" value="Genomic_DNA"/>
</dbReference>
<dbReference type="Proteomes" id="UP000027222">
    <property type="component" value="Unassembled WGS sequence"/>
</dbReference>
<keyword evidence="1" id="KW-1133">Transmembrane helix</keyword>
<accession>A0A067T386</accession>